<name>A0A7K3NJN7_9BACT</name>
<evidence type="ECO:0000259" key="1">
    <source>
        <dbReference type="Pfam" id="PF04233"/>
    </source>
</evidence>
<protein>
    <submittedName>
        <fullName evidence="3">Phage head morphogenesis protein</fullName>
    </submittedName>
</protein>
<dbReference type="Pfam" id="PF04233">
    <property type="entry name" value="Phage_Mu_F"/>
    <property type="match status" value="1"/>
</dbReference>
<dbReference type="InterPro" id="IPR006528">
    <property type="entry name" value="Phage_head_morphogenesis_dom"/>
</dbReference>
<dbReference type="Pfam" id="PF18810">
    <property type="entry name" value="PBECR2"/>
    <property type="match status" value="1"/>
</dbReference>
<evidence type="ECO:0000313" key="4">
    <source>
        <dbReference type="Proteomes" id="UP000469724"/>
    </source>
</evidence>
<evidence type="ECO:0000259" key="2">
    <source>
        <dbReference type="Pfam" id="PF18810"/>
    </source>
</evidence>
<dbReference type="NCBIfam" id="TIGR01641">
    <property type="entry name" value="phageSPP1_gp7"/>
    <property type="match status" value="1"/>
</dbReference>
<feature type="domain" description="Phage head morphogenesis" evidence="1">
    <location>
        <begin position="52"/>
        <end position="164"/>
    </location>
</feature>
<dbReference type="InterPro" id="IPR041110">
    <property type="entry name" value="PBECR2"/>
</dbReference>
<organism evidence="3 4">
    <name type="scientific">Desulfolutivibrio sulfodismutans</name>
    <dbReference type="NCBI Taxonomy" id="63561"/>
    <lineage>
        <taxon>Bacteria</taxon>
        <taxon>Pseudomonadati</taxon>
        <taxon>Thermodesulfobacteriota</taxon>
        <taxon>Desulfovibrionia</taxon>
        <taxon>Desulfovibrionales</taxon>
        <taxon>Desulfovibrionaceae</taxon>
        <taxon>Desulfolutivibrio</taxon>
    </lineage>
</organism>
<reference evidence="3 4" key="1">
    <citation type="submission" date="2020-02" db="EMBL/GenBank/DDBJ databases">
        <title>Comparative genomics of sulfur disproportionating microorganisms.</title>
        <authorList>
            <person name="Ward L.M."/>
            <person name="Bertran E."/>
            <person name="Johnston D.T."/>
        </authorList>
    </citation>
    <scope>NUCLEOTIDE SEQUENCE [LARGE SCALE GENOMIC DNA]</scope>
    <source>
        <strain evidence="3 4">DSM 3696</strain>
    </source>
</reference>
<evidence type="ECO:0000313" key="3">
    <source>
        <dbReference type="EMBL" id="NDY56327.1"/>
    </source>
</evidence>
<accession>A0A7K3NJN7</accession>
<dbReference type="EMBL" id="JAAGRQ010000017">
    <property type="protein sequence ID" value="NDY56327.1"/>
    <property type="molecule type" value="Genomic_DNA"/>
</dbReference>
<keyword evidence="4" id="KW-1185">Reference proteome</keyword>
<gene>
    <name evidence="3" type="ORF">G3N56_06165</name>
</gene>
<proteinExistence type="predicted"/>
<comment type="caution">
    <text evidence="3">The sequence shown here is derived from an EMBL/GenBank/DDBJ whole genome shotgun (WGS) entry which is preliminary data.</text>
</comment>
<dbReference type="AlphaFoldDB" id="A0A7K3NJN7"/>
<dbReference type="Proteomes" id="UP000469724">
    <property type="component" value="Unassembled WGS sequence"/>
</dbReference>
<feature type="domain" description="Phage-Barnase-EndoU-ColicinE5/D-RelE like nuclease 2" evidence="2">
    <location>
        <begin position="283"/>
        <end position="421"/>
    </location>
</feature>
<sequence length="423" mass="46689">MVLAPVPPKEAVTVLRGKVPVTKTQWQAMDEASRSRAFFVSGLARADMVAAVRDSLLAALESGQTLGDWKSGLISQFEKNGWQPLRSHHLNTIFRNNLASAYQAGRWSQFQRNKRFFGYLMYDAVDDSRTRLEHRALDGLVYPIDHEFWDVWYPPNDHLCRCSVRALTERQVKARSLKVNTDIPREVETDQGLVSLTPKPGFGGNTGKDWLSGLSPEPLDGPIRDVPISDLAKRICRGGGTAFAAGDDPCAPPLASLDRRHILPVAAGDVLARGLAPDAYVKAFLAEFGLKGLDESKVIALPGVGLPVVVSKGFFVDKRTGEWKVEKSGRAPYVKLLARTIQSPYEIWSVPVELSGKPTATLRLIRRFDVADTEMAGFAVFNLTRSRLWTAATAFVPKAGAAMATLWRYLDGQRVGTLVYREP</sequence>